<evidence type="ECO:0000256" key="4">
    <source>
        <dbReference type="ARBA" id="ARBA00017099"/>
    </source>
</evidence>
<keyword evidence="6" id="KW-0521">NADP</keyword>
<dbReference type="Pfam" id="PF04321">
    <property type="entry name" value="RmlD_sub_bind"/>
    <property type="match status" value="1"/>
</dbReference>
<dbReference type="NCBIfam" id="TIGR01214">
    <property type="entry name" value="rmlD"/>
    <property type="match status" value="1"/>
</dbReference>
<dbReference type="EC" id="1.1.1.133" evidence="3 6"/>
<reference evidence="8 9" key="1">
    <citation type="submission" date="2016-05" db="EMBL/GenBank/DDBJ databases">
        <title>Draft Genome Sequence of Algibacter sp. Strain SK-16 Isolated from the Surface Water of Aburatsubo Inlet.</title>
        <authorList>
            <person name="Wong S.-K."/>
            <person name="Yoshizawa S."/>
            <person name="Nakajima Y."/>
            <person name="Ogura Y."/>
            <person name="Tetsuya H."/>
            <person name="Hamasaki K."/>
        </authorList>
    </citation>
    <scope>NUCLEOTIDE SEQUENCE [LARGE SCALE GENOMIC DNA]</scope>
    <source>
        <strain evidence="8 9">SK-16</strain>
    </source>
</reference>
<dbReference type="RefSeq" id="WP_069830976.1">
    <property type="nucleotide sequence ID" value="NZ_MDJD01000049.1"/>
</dbReference>
<dbReference type="OrthoDB" id="9803892at2"/>
<dbReference type="GO" id="GO:0008831">
    <property type="term" value="F:dTDP-4-dehydrorhamnose reductase activity"/>
    <property type="evidence" value="ECO:0007669"/>
    <property type="project" value="UniProtKB-EC"/>
</dbReference>
<dbReference type="InterPro" id="IPR005913">
    <property type="entry name" value="dTDP_dehydrorham_reduct"/>
</dbReference>
<dbReference type="AlphaFoldDB" id="A0A1E5T410"/>
<dbReference type="GO" id="GO:0005829">
    <property type="term" value="C:cytosol"/>
    <property type="evidence" value="ECO:0007669"/>
    <property type="project" value="TreeGrafter"/>
</dbReference>
<dbReference type="SUPFAM" id="SSF51735">
    <property type="entry name" value="NAD(P)-binding Rossmann-fold domains"/>
    <property type="match status" value="1"/>
</dbReference>
<accession>A0A1E5T410</accession>
<feature type="domain" description="RmlD-like substrate binding" evidence="7">
    <location>
        <begin position="3"/>
        <end position="282"/>
    </location>
</feature>
<evidence type="ECO:0000256" key="3">
    <source>
        <dbReference type="ARBA" id="ARBA00012929"/>
    </source>
</evidence>
<evidence type="ECO:0000256" key="1">
    <source>
        <dbReference type="ARBA" id="ARBA00004781"/>
    </source>
</evidence>
<evidence type="ECO:0000256" key="2">
    <source>
        <dbReference type="ARBA" id="ARBA00010944"/>
    </source>
</evidence>
<name>A0A1E5T410_9FLAO</name>
<dbReference type="UniPathway" id="UPA00124"/>
<dbReference type="Gene3D" id="3.40.50.720">
    <property type="entry name" value="NAD(P)-binding Rossmann-like Domain"/>
    <property type="match status" value="1"/>
</dbReference>
<dbReference type="STRING" id="1849968.A8C32_18825"/>
<evidence type="ECO:0000313" key="8">
    <source>
        <dbReference type="EMBL" id="OEK06086.1"/>
    </source>
</evidence>
<dbReference type="Gene3D" id="3.90.25.10">
    <property type="entry name" value="UDP-galactose 4-epimerase, domain 1"/>
    <property type="match status" value="1"/>
</dbReference>
<protein>
    <recommendedName>
        <fullName evidence="4 6">dTDP-4-dehydrorhamnose reductase</fullName>
        <ecNumber evidence="3 6">1.1.1.133</ecNumber>
    </recommendedName>
</protein>
<evidence type="ECO:0000256" key="5">
    <source>
        <dbReference type="ARBA" id="ARBA00048200"/>
    </source>
</evidence>
<dbReference type="Proteomes" id="UP000095713">
    <property type="component" value="Unassembled WGS sequence"/>
</dbReference>
<dbReference type="GO" id="GO:0019305">
    <property type="term" value="P:dTDP-rhamnose biosynthetic process"/>
    <property type="evidence" value="ECO:0007669"/>
    <property type="project" value="UniProtKB-UniPathway"/>
</dbReference>
<sequence>MKNILVTGGRGQLASCIKVLDNKLIDFNFIYVDSDGLDITKKTKIVAFFEKQKIDYCINCAAYTAVDKAESDQELAKSVNETGVKYLVESCKKFDAIYIQISTDFVFDGKQSTLYNEEDDVNPLNVYGLTKFNGEKATLAHKKHFIIRTSWLYSEYGNNFLKTMLTLGQERDVLSIVSDQIGTPTYAGDLAEIVLRIIRDNNSSFGIYHYSNEGVASWYDFAYAIFEEIKINIKLLPIRTEAYPTPAKRPSFSVMDKSKIKKELNIEIPYWKESLEKCLKKMVL</sequence>
<proteinExistence type="inferred from homology"/>
<gene>
    <name evidence="8" type="ORF">A8C32_18825</name>
</gene>
<comment type="catalytic activity">
    <reaction evidence="5">
        <text>dTDP-beta-L-rhamnose + NADP(+) = dTDP-4-dehydro-beta-L-rhamnose + NADPH + H(+)</text>
        <dbReference type="Rhea" id="RHEA:21796"/>
        <dbReference type="ChEBI" id="CHEBI:15378"/>
        <dbReference type="ChEBI" id="CHEBI:57510"/>
        <dbReference type="ChEBI" id="CHEBI:57783"/>
        <dbReference type="ChEBI" id="CHEBI:58349"/>
        <dbReference type="ChEBI" id="CHEBI:62830"/>
        <dbReference type="EC" id="1.1.1.133"/>
    </reaction>
</comment>
<comment type="function">
    <text evidence="6">Catalyzes the reduction of dTDP-6-deoxy-L-lyxo-4-hexulose to yield dTDP-L-rhamnose.</text>
</comment>
<keyword evidence="9" id="KW-1185">Reference proteome</keyword>
<keyword evidence="6" id="KW-0560">Oxidoreductase</keyword>
<evidence type="ECO:0000259" key="7">
    <source>
        <dbReference type="Pfam" id="PF04321"/>
    </source>
</evidence>
<comment type="similarity">
    <text evidence="2 6">Belongs to the dTDP-4-dehydrorhamnose reductase family.</text>
</comment>
<dbReference type="CDD" id="cd05254">
    <property type="entry name" value="dTDP_HR_like_SDR_e"/>
    <property type="match status" value="1"/>
</dbReference>
<organism evidence="8 9">
    <name type="scientific">Flavivirga aquatica</name>
    <dbReference type="NCBI Taxonomy" id="1849968"/>
    <lineage>
        <taxon>Bacteria</taxon>
        <taxon>Pseudomonadati</taxon>
        <taxon>Bacteroidota</taxon>
        <taxon>Flavobacteriia</taxon>
        <taxon>Flavobacteriales</taxon>
        <taxon>Flavobacteriaceae</taxon>
        <taxon>Flavivirga</taxon>
    </lineage>
</organism>
<dbReference type="PANTHER" id="PTHR10491">
    <property type="entry name" value="DTDP-4-DEHYDRORHAMNOSE REDUCTASE"/>
    <property type="match status" value="1"/>
</dbReference>
<comment type="caution">
    <text evidence="8">The sequence shown here is derived from an EMBL/GenBank/DDBJ whole genome shotgun (WGS) entry which is preliminary data.</text>
</comment>
<evidence type="ECO:0000256" key="6">
    <source>
        <dbReference type="RuleBase" id="RU364082"/>
    </source>
</evidence>
<dbReference type="InterPro" id="IPR029903">
    <property type="entry name" value="RmlD-like-bd"/>
</dbReference>
<dbReference type="InterPro" id="IPR036291">
    <property type="entry name" value="NAD(P)-bd_dom_sf"/>
</dbReference>
<dbReference type="EMBL" id="MDJD01000049">
    <property type="protein sequence ID" value="OEK06086.1"/>
    <property type="molecule type" value="Genomic_DNA"/>
</dbReference>
<comment type="pathway">
    <text evidence="1 6">Carbohydrate biosynthesis; dTDP-L-rhamnose biosynthesis.</text>
</comment>
<evidence type="ECO:0000313" key="9">
    <source>
        <dbReference type="Proteomes" id="UP000095713"/>
    </source>
</evidence>
<dbReference type="PANTHER" id="PTHR10491:SF4">
    <property type="entry name" value="METHIONINE ADENOSYLTRANSFERASE 2 SUBUNIT BETA"/>
    <property type="match status" value="1"/>
</dbReference>